<accession>A0A927DRZ0</accession>
<evidence type="ECO:0000313" key="1">
    <source>
        <dbReference type="EMBL" id="MBD3716369.1"/>
    </source>
</evidence>
<sequence>MATKITSIGNHAAAFLDGPGILSPVRFCQRVKVPVYWNYLPAVELMLKKQGQKTVQWRKLLRNSPGAVRINLDACEFLNER</sequence>
<organism evidence="1 2">
    <name type="scientific">Klebsiella pneumoniae</name>
    <dbReference type="NCBI Taxonomy" id="573"/>
    <lineage>
        <taxon>Bacteria</taxon>
        <taxon>Pseudomonadati</taxon>
        <taxon>Pseudomonadota</taxon>
        <taxon>Gammaproteobacteria</taxon>
        <taxon>Enterobacterales</taxon>
        <taxon>Enterobacteriaceae</taxon>
        <taxon>Klebsiella/Raoultella group</taxon>
        <taxon>Klebsiella</taxon>
        <taxon>Klebsiella pneumoniae complex</taxon>
    </lineage>
</organism>
<dbReference type="EMBL" id="JACXSW010000013">
    <property type="protein sequence ID" value="MBD3716369.1"/>
    <property type="molecule type" value="Genomic_DNA"/>
</dbReference>
<dbReference type="Proteomes" id="UP000639195">
    <property type="component" value="Unassembled WGS sequence"/>
</dbReference>
<gene>
    <name evidence="1" type="ORF">IE979_23815</name>
</gene>
<proteinExistence type="predicted"/>
<comment type="caution">
    <text evidence="1">The sequence shown here is derived from an EMBL/GenBank/DDBJ whole genome shotgun (WGS) entry which is preliminary data.</text>
</comment>
<protein>
    <submittedName>
        <fullName evidence="1">Uncharacterized protein</fullName>
    </submittedName>
</protein>
<reference evidence="1" key="1">
    <citation type="submission" date="2020-07" db="EMBL/GenBank/DDBJ databases">
        <title>Clinical and genomic characterization of carbapenemase-producing Enterobacterales causing secondary infections during the COVID-19 crisis at a New York City hospital.</title>
        <authorList>
            <person name="Gomez-Simmonds A."/>
            <person name="Annavajhala M.K."/>
            <person name="Uhlemann A.-C."/>
        </authorList>
    </citation>
    <scope>NUCLEOTIDE SEQUENCE</scope>
    <source>
        <strain evidence="1">KP1827</strain>
    </source>
</reference>
<evidence type="ECO:0000313" key="2">
    <source>
        <dbReference type="Proteomes" id="UP000639195"/>
    </source>
</evidence>
<dbReference type="AlphaFoldDB" id="A0A927DRZ0"/>
<name>A0A927DRZ0_KLEPN</name>